<feature type="compositionally biased region" description="Low complexity" evidence="2">
    <location>
        <begin position="282"/>
        <end position="298"/>
    </location>
</feature>
<feature type="coiled-coil region" evidence="1">
    <location>
        <begin position="205"/>
        <end position="255"/>
    </location>
</feature>
<protein>
    <submittedName>
        <fullName evidence="3">Uncharacterized protein</fullName>
    </submittedName>
</protein>
<evidence type="ECO:0000313" key="5">
    <source>
        <dbReference type="Proteomes" id="UP000663845"/>
    </source>
</evidence>
<feature type="region of interest" description="Disordered" evidence="2">
    <location>
        <begin position="282"/>
        <end position="304"/>
    </location>
</feature>
<sequence>MQMNLVPGYVATVFRLLKEPPSNRLLNRLMTRTLSSIERLTESCLTEANKTHSTFLIVRGLLSETIEATTASKGIQTTRLTGVQKEFNLTHGAKRVLEDVGASIAKEYAEVNAVVQKYRRDRDAAFAQIPTGWKAIGQALARTIERTFSAFLNQLGGFRERDSTPFSSHHGNKKLNAQENLYLGQSLGVGSQLSSWLNEFRKNNGSNYEQQKKQLLEECRTARNLLKNGKSSKIKEKLLSLIDRTTGLLEKAKNKKGSPSKGELNQLANELASFKAAEASYSRKTSTTPSSTSHSSTTLNPSEDYSQNEKFKYMAAEQHLQLELKRYDALFAIRLEHAREIATIQQKLASLDMTRINYQELIELMQSALKILAHLQSAWSELVIFFSDINSRTKTRLKAAAQDFVETARSKDDVETANDHQFVLDDIKIESIKIQCESRILALMTRTYVDVSKKYLLQRLASLSIMLTADNDMTRTQLLAKLTTDTEQSRASIRALATERKQLYHEKNAQKRREVKDKIQQFGGANEDDTETFYKGQELLGDKK</sequence>
<accession>A0A814AZU2</accession>
<evidence type="ECO:0000256" key="1">
    <source>
        <dbReference type="SAM" id="Coils"/>
    </source>
</evidence>
<dbReference type="AlphaFoldDB" id="A0A814AZU2"/>
<gene>
    <name evidence="3" type="ORF">JYZ213_LOCUS11556</name>
    <name evidence="4" type="ORF">OXD698_LOCUS31462</name>
</gene>
<evidence type="ECO:0000313" key="4">
    <source>
        <dbReference type="EMBL" id="CAF4033688.1"/>
    </source>
</evidence>
<dbReference type="PANTHER" id="PTHR33488:SF2">
    <property type="entry name" value="EARLY ENDOSOME ANTIGEN 1-LIKE"/>
    <property type="match status" value="1"/>
</dbReference>
<dbReference type="EMBL" id="CAJOAZ010003894">
    <property type="protein sequence ID" value="CAF4033688.1"/>
    <property type="molecule type" value="Genomic_DNA"/>
</dbReference>
<keyword evidence="1" id="KW-0175">Coiled coil</keyword>
<reference evidence="3" key="1">
    <citation type="submission" date="2021-02" db="EMBL/GenBank/DDBJ databases">
        <authorList>
            <person name="Nowell W R."/>
        </authorList>
    </citation>
    <scope>NUCLEOTIDE SEQUENCE</scope>
</reference>
<evidence type="ECO:0000256" key="2">
    <source>
        <dbReference type="SAM" id="MobiDB-lite"/>
    </source>
</evidence>
<dbReference type="PANTHER" id="PTHR33488">
    <property type="entry name" value="ZGC:162509"/>
    <property type="match status" value="1"/>
</dbReference>
<evidence type="ECO:0000313" key="3">
    <source>
        <dbReference type="EMBL" id="CAF0919991.1"/>
    </source>
</evidence>
<comment type="caution">
    <text evidence="3">The sequence shown here is derived from an EMBL/GenBank/DDBJ whole genome shotgun (WGS) entry which is preliminary data.</text>
</comment>
<dbReference type="Proteomes" id="UP000663845">
    <property type="component" value="Unassembled WGS sequence"/>
</dbReference>
<name>A0A814AZU2_9BILA</name>
<dbReference type="EMBL" id="CAJNOG010000087">
    <property type="protein sequence ID" value="CAF0919991.1"/>
    <property type="molecule type" value="Genomic_DNA"/>
</dbReference>
<organism evidence="3 5">
    <name type="scientific">Adineta steineri</name>
    <dbReference type="NCBI Taxonomy" id="433720"/>
    <lineage>
        <taxon>Eukaryota</taxon>
        <taxon>Metazoa</taxon>
        <taxon>Spiralia</taxon>
        <taxon>Gnathifera</taxon>
        <taxon>Rotifera</taxon>
        <taxon>Eurotatoria</taxon>
        <taxon>Bdelloidea</taxon>
        <taxon>Adinetida</taxon>
        <taxon>Adinetidae</taxon>
        <taxon>Adineta</taxon>
    </lineage>
</organism>
<proteinExistence type="predicted"/>
<dbReference type="Proteomes" id="UP000663844">
    <property type="component" value="Unassembled WGS sequence"/>
</dbReference>